<sequence>MKLILHSVFLMLLVQSASAQEQNTCFEKAIPFFQNFSKISVSPIAKASMLESACEELDDPRLTEKIGIFKSLGHQFMAKFGFGVYGQAIGAFDRLQGDEWQMEYAQKLQTIKSIPDPLERIRQVYLLVVRNQGSYDNDSNGMNSLKSGYIFGEYTPSNLLNTARKTGSAGVCRHFASLLQWSLIQVARHPSSRSSALGPLDFSSEFVLGTIPDAGGHAWVRVHLPQYDLSGRLQGFNNMDLDTTWYSRFSPVFPRFSGLKNDTRIKAAKQCREIQTCLRSVKTEQPE</sequence>
<reference evidence="2 3" key="1">
    <citation type="journal article" date="2012" name="BMC Genomics">
        <title>Genome analysis of a simultaneously predatory and prey-independent, novel Bdellovibrio bacteriovorus from the River Tiber, supports in silico predictions of both ancient and recent lateral gene transfer from diverse bacteria.</title>
        <authorList>
            <person name="Hobley L."/>
            <person name="Lerner T.R."/>
            <person name="Williams L.E."/>
            <person name="Lambert C."/>
            <person name="Till R."/>
            <person name="Milner D.S."/>
            <person name="Basford S.M."/>
            <person name="Capeness M.J."/>
            <person name="Fenton A.K."/>
            <person name="Atterbury R.J."/>
            <person name="Harris M.A."/>
            <person name="Sockett R.E."/>
        </authorList>
    </citation>
    <scope>NUCLEOTIDE SEQUENCE [LARGE SCALE GENOMIC DNA]</scope>
    <source>
        <strain evidence="2 3">Tiberius</strain>
    </source>
</reference>
<dbReference type="HOGENOM" id="CLU_968612_0_0_7"/>
<feature type="chain" id="PRO_5003915209" evidence="1">
    <location>
        <begin position="20"/>
        <end position="287"/>
    </location>
</feature>
<dbReference type="RefSeq" id="WP_015090232.1">
    <property type="nucleotide sequence ID" value="NC_019567.1"/>
</dbReference>
<dbReference type="STRING" id="1069642.Bdt_1066"/>
<evidence type="ECO:0000313" key="3">
    <source>
        <dbReference type="Proteomes" id="UP000010074"/>
    </source>
</evidence>
<dbReference type="PATRIC" id="fig|1069642.3.peg.1050"/>
<organism evidence="2 3">
    <name type="scientific">Bdellovibrio bacteriovorus str. Tiberius</name>
    <dbReference type="NCBI Taxonomy" id="1069642"/>
    <lineage>
        <taxon>Bacteria</taxon>
        <taxon>Pseudomonadati</taxon>
        <taxon>Bdellovibrionota</taxon>
        <taxon>Bdellovibrionia</taxon>
        <taxon>Bdellovibrionales</taxon>
        <taxon>Pseudobdellovibrionaceae</taxon>
        <taxon>Bdellovibrio</taxon>
    </lineage>
</organism>
<evidence type="ECO:0000256" key="1">
    <source>
        <dbReference type="SAM" id="SignalP"/>
    </source>
</evidence>
<dbReference type="Proteomes" id="UP000010074">
    <property type="component" value="Chromosome"/>
</dbReference>
<name>K7YLV0_BDEBC</name>
<feature type="signal peptide" evidence="1">
    <location>
        <begin position="1"/>
        <end position="19"/>
    </location>
</feature>
<evidence type="ECO:0000313" key="2">
    <source>
        <dbReference type="EMBL" id="AFY00766.1"/>
    </source>
</evidence>
<dbReference type="AlphaFoldDB" id="K7YLV0"/>
<keyword evidence="1" id="KW-0732">Signal</keyword>
<proteinExistence type="predicted"/>
<gene>
    <name evidence="2" type="ORF">Bdt_1066</name>
</gene>
<accession>K7YLV0</accession>
<protein>
    <submittedName>
        <fullName evidence="2">Transglutaminase-like protein</fullName>
    </submittedName>
</protein>
<dbReference type="KEGG" id="bbat:Bdt_1066"/>
<dbReference type="EMBL" id="CP002930">
    <property type="protein sequence ID" value="AFY00766.1"/>
    <property type="molecule type" value="Genomic_DNA"/>
</dbReference>